<feature type="compositionally biased region" description="Low complexity" evidence="1">
    <location>
        <begin position="36"/>
        <end position="45"/>
    </location>
</feature>
<dbReference type="Proteomes" id="UP000244940">
    <property type="component" value="Unassembled WGS sequence"/>
</dbReference>
<feature type="compositionally biased region" description="Gly residues" evidence="1">
    <location>
        <begin position="124"/>
        <end position="134"/>
    </location>
</feature>
<dbReference type="PROSITE" id="PS51724">
    <property type="entry name" value="SPOR"/>
    <property type="match status" value="1"/>
</dbReference>
<evidence type="ECO:0000256" key="2">
    <source>
        <dbReference type="SAM" id="Phobius"/>
    </source>
</evidence>
<reference evidence="4 5" key="1">
    <citation type="submission" date="2018-05" db="EMBL/GenBank/DDBJ databases">
        <title>Pararhodobacter marina sp. nov., isolated from deep-sea water of the Indian Ocean.</title>
        <authorList>
            <person name="Lai Q.Sr."/>
            <person name="Liu X."/>
            <person name="Shao Z."/>
        </authorList>
    </citation>
    <scope>NUCLEOTIDE SEQUENCE [LARGE SCALE GENOMIC DNA]</scope>
    <source>
        <strain evidence="4 5">CIC4N-9</strain>
    </source>
</reference>
<feature type="domain" description="SPOR" evidence="3">
    <location>
        <begin position="365"/>
        <end position="450"/>
    </location>
</feature>
<feature type="transmembrane region" description="Helical" evidence="2">
    <location>
        <begin position="149"/>
        <end position="170"/>
    </location>
</feature>
<feature type="region of interest" description="Disordered" evidence="1">
    <location>
        <begin position="313"/>
        <end position="337"/>
    </location>
</feature>
<dbReference type="OrthoDB" id="8479416at2"/>
<feature type="region of interest" description="Disordered" evidence="1">
    <location>
        <begin position="232"/>
        <end position="255"/>
    </location>
</feature>
<keyword evidence="5" id="KW-1185">Reference proteome</keyword>
<dbReference type="InterPro" id="IPR007730">
    <property type="entry name" value="SPOR-like_dom"/>
</dbReference>
<feature type="compositionally biased region" description="Basic and acidic residues" evidence="1">
    <location>
        <begin position="235"/>
        <end position="244"/>
    </location>
</feature>
<evidence type="ECO:0000313" key="4">
    <source>
        <dbReference type="EMBL" id="PWE28537.1"/>
    </source>
</evidence>
<keyword evidence="2" id="KW-0472">Membrane</keyword>
<feature type="compositionally biased region" description="Pro residues" evidence="1">
    <location>
        <begin position="46"/>
        <end position="58"/>
    </location>
</feature>
<accession>A0A2U2C9I7</accession>
<keyword evidence="2" id="KW-0812">Transmembrane</keyword>
<sequence>MAHGFYEGYAPPGPQPNPYSGNGAGVVRTRDPVTGYAPARAAPFPQQAPHPAPYPASPPVYQAYPHPASYPAPRAPAGYAPAPHPDPHPAPPPSGYAPPYPAAQPVQPAPAGYAPQAVPPAGPVHGGSGSGGGASMPPPGGGRNRAVRAVNVIGALLSVALVVGVGVWSYRLMVRDVTGVPVIRALAGPIRTSPDDPGGRQANYQGLAVNAVAAQSDSEGSAEIALAPPPASLADEDRAGEELTGRQVQSGSAPITAPDAVGAAIAQAMSDAPPATVQTAAARAEPLDLVPASVPGVSRSPVPRARNAQAVAQAASRPAQPVAAPEPTQVASQTGGAGDQQAEALLQELVTRLSAPDVTDIDPDSLTPGTRLVQLGIYQDEDSARRAWDSINQRFPAFLEDRGRVVEAATSGGRVFYRLRAAGFADEPEARRFCSMLIAENLDCIPTLIR</sequence>
<dbReference type="GeneID" id="94365445"/>
<feature type="compositionally biased region" description="Pro residues" evidence="1">
    <location>
        <begin position="82"/>
        <end position="102"/>
    </location>
</feature>
<feature type="compositionally biased region" description="Low complexity" evidence="1">
    <location>
        <begin position="103"/>
        <end position="116"/>
    </location>
</feature>
<dbReference type="GO" id="GO:0042834">
    <property type="term" value="F:peptidoglycan binding"/>
    <property type="evidence" value="ECO:0007669"/>
    <property type="project" value="InterPro"/>
</dbReference>
<dbReference type="AlphaFoldDB" id="A0A2U2C9I7"/>
<protein>
    <recommendedName>
        <fullName evidence="3">SPOR domain-containing protein</fullName>
    </recommendedName>
</protein>
<dbReference type="RefSeq" id="WP_109533398.1">
    <property type="nucleotide sequence ID" value="NZ_QEYD01000006.1"/>
</dbReference>
<dbReference type="EMBL" id="QEYD01000006">
    <property type="protein sequence ID" value="PWE28537.1"/>
    <property type="molecule type" value="Genomic_DNA"/>
</dbReference>
<name>A0A2U2C9I7_9RHOB</name>
<feature type="region of interest" description="Disordered" evidence="1">
    <location>
        <begin position="1"/>
        <end position="142"/>
    </location>
</feature>
<evidence type="ECO:0000259" key="3">
    <source>
        <dbReference type="PROSITE" id="PS51724"/>
    </source>
</evidence>
<proteinExistence type="predicted"/>
<dbReference type="InterPro" id="IPR036680">
    <property type="entry name" value="SPOR-like_sf"/>
</dbReference>
<evidence type="ECO:0000313" key="5">
    <source>
        <dbReference type="Proteomes" id="UP000244940"/>
    </source>
</evidence>
<feature type="compositionally biased region" description="Low complexity" evidence="1">
    <location>
        <begin position="313"/>
        <end position="325"/>
    </location>
</feature>
<dbReference type="Pfam" id="PF05036">
    <property type="entry name" value="SPOR"/>
    <property type="match status" value="1"/>
</dbReference>
<dbReference type="Gene3D" id="3.30.70.1070">
    <property type="entry name" value="Sporulation related repeat"/>
    <property type="match status" value="1"/>
</dbReference>
<keyword evidence="2" id="KW-1133">Transmembrane helix</keyword>
<evidence type="ECO:0000256" key="1">
    <source>
        <dbReference type="SAM" id="MobiDB-lite"/>
    </source>
</evidence>
<gene>
    <name evidence="4" type="ORF">C4N9_11135</name>
</gene>
<comment type="caution">
    <text evidence="4">The sequence shown here is derived from an EMBL/GenBank/DDBJ whole genome shotgun (WGS) entry which is preliminary data.</text>
</comment>
<organism evidence="4 5">
    <name type="scientific">Pararhodobacter marinus</name>
    <dbReference type="NCBI Taxonomy" id="2184063"/>
    <lineage>
        <taxon>Bacteria</taxon>
        <taxon>Pseudomonadati</taxon>
        <taxon>Pseudomonadota</taxon>
        <taxon>Alphaproteobacteria</taxon>
        <taxon>Rhodobacterales</taxon>
        <taxon>Paracoccaceae</taxon>
        <taxon>Pararhodobacter</taxon>
    </lineage>
</organism>